<dbReference type="InterPro" id="IPR004869">
    <property type="entry name" value="MMPL_dom"/>
</dbReference>
<dbReference type="PANTHER" id="PTHR33406:SF13">
    <property type="entry name" value="MEMBRANE PROTEIN YDFJ"/>
    <property type="match status" value="1"/>
</dbReference>
<protein>
    <submittedName>
        <fullName evidence="9">MMPL family transporter</fullName>
    </submittedName>
</protein>
<dbReference type="GO" id="GO:0005886">
    <property type="term" value="C:plasma membrane"/>
    <property type="evidence" value="ECO:0007669"/>
    <property type="project" value="UniProtKB-SubCell"/>
</dbReference>
<dbReference type="InterPro" id="IPR050545">
    <property type="entry name" value="Mycobact_MmpL"/>
</dbReference>
<feature type="transmembrane region" description="Helical" evidence="7">
    <location>
        <begin position="635"/>
        <end position="654"/>
    </location>
</feature>
<evidence type="ECO:0000256" key="1">
    <source>
        <dbReference type="ARBA" id="ARBA00004651"/>
    </source>
</evidence>
<feature type="transmembrane region" description="Helical" evidence="7">
    <location>
        <begin position="731"/>
        <end position="756"/>
    </location>
</feature>
<evidence type="ECO:0000256" key="3">
    <source>
        <dbReference type="ARBA" id="ARBA00022692"/>
    </source>
</evidence>
<dbReference type="PANTHER" id="PTHR33406">
    <property type="entry name" value="MEMBRANE PROTEIN MJ1562-RELATED"/>
    <property type="match status" value="1"/>
</dbReference>
<dbReference type="Gene3D" id="1.20.1640.10">
    <property type="entry name" value="Multidrug efflux transporter AcrB transmembrane domain"/>
    <property type="match status" value="2"/>
</dbReference>
<proteinExistence type="predicted"/>
<organism evidence="9 10">
    <name type="scientific">Candidatus Caccalectryoclostridium excrementigallinarum</name>
    <dbReference type="NCBI Taxonomy" id="2840710"/>
    <lineage>
        <taxon>Bacteria</taxon>
        <taxon>Bacillati</taxon>
        <taxon>Bacillota</taxon>
        <taxon>Clostridia</taxon>
        <taxon>Christensenellales</taxon>
        <taxon>Christensenellaceae</taxon>
        <taxon>Christensenellaceae incertae sedis</taxon>
        <taxon>Candidatus Caccalectryoclostridium</taxon>
    </lineage>
</organism>
<reference evidence="9" key="1">
    <citation type="submission" date="2020-10" db="EMBL/GenBank/DDBJ databases">
        <authorList>
            <person name="Gilroy R."/>
        </authorList>
    </citation>
    <scope>NUCLEOTIDE SEQUENCE</scope>
    <source>
        <strain evidence="9">9366</strain>
    </source>
</reference>
<comment type="caution">
    <text evidence="9">The sequence shown here is derived from an EMBL/GenBank/DDBJ whole genome shotgun (WGS) entry which is preliminary data.</text>
</comment>
<dbReference type="InterPro" id="IPR000731">
    <property type="entry name" value="SSD"/>
</dbReference>
<feature type="transmembrane region" description="Helical" evidence="7">
    <location>
        <begin position="355"/>
        <end position="373"/>
    </location>
</feature>
<feature type="transmembrane region" description="Helical" evidence="7">
    <location>
        <begin position="271"/>
        <end position="294"/>
    </location>
</feature>
<feature type="transmembrane region" description="Helical" evidence="7">
    <location>
        <begin position="173"/>
        <end position="192"/>
    </location>
</feature>
<feature type="transmembrane region" description="Helical" evidence="7">
    <location>
        <begin position="762"/>
        <end position="787"/>
    </location>
</feature>
<evidence type="ECO:0000256" key="7">
    <source>
        <dbReference type="SAM" id="Phobius"/>
    </source>
</evidence>
<evidence type="ECO:0000256" key="2">
    <source>
        <dbReference type="ARBA" id="ARBA00022475"/>
    </source>
</evidence>
<feature type="compositionally biased region" description="Basic and acidic residues" evidence="6">
    <location>
        <begin position="812"/>
        <end position="834"/>
    </location>
</feature>
<reference evidence="9" key="2">
    <citation type="journal article" date="2021" name="PeerJ">
        <title>Extensive microbial diversity within the chicken gut microbiome revealed by metagenomics and culture.</title>
        <authorList>
            <person name="Gilroy R."/>
            <person name="Ravi A."/>
            <person name="Getino M."/>
            <person name="Pursley I."/>
            <person name="Horton D.L."/>
            <person name="Alikhan N.F."/>
            <person name="Baker D."/>
            <person name="Gharbi K."/>
            <person name="Hall N."/>
            <person name="Watson M."/>
            <person name="Adriaenssens E.M."/>
            <person name="Foster-Nyarko E."/>
            <person name="Jarju S."/>
            <person name="Secka A."/>
            <person name="Antonio M."/>
            <person name="Oren A."/>
            <person name="Chaudhuri R.R."/>
            <person name="La Ragione R."/>
            <person name="Hildebrand F."/>
            <person name="Pallen M.J."/>
        </authorList>
    </citation>
    <scope>NUCLEOTIDE SEQUENCE</scope>
    <source>
        <strain evidence="9">9366</strain>
    </source>
</reference>
<sequence>MKSKSETSGTLYRFSSFVVRARWAFIALFLVAMILCAVFIPMIEVKYDLSSYMPEDSKTNIALSLLKEQFDDKGMAYVMVKGVSEEQATELAGTIGSIDGVNMATFIPGSPTSYNEESQSALFTVILDDYDSTEGAFAAVENIIDTLDKGGYENYLTGQSAYSYFTRLETEDSMLKIGIVIVVAILLILLFTSRTYFELVPMLAVFGVSVLLNMGTNAIFPGISYISNLITIVLQLALSLDYSIILLHRFMEERQVYADVKQALSVALSKGIVEILSSSLTTIAGLLALALMSLPIGVEIGLALAKGIVASLISVIFLMPALLSFSDKPLKKSEHKNFVPSVAKSSRAIVKARKVIVPLFLVIVVLAGVGQGFNTYSFNYNSGSMIVSGQDAIKEAGFGTLNTLVVVVPREGGVEKEKQLIEAIVEDGGEFDKDGIVNDTNINAIAYTEMMGIGFGDHLTKAQIQESIAPLLGQADLSGMGIEAEDIDAMIGVLFDDFCEQNGITPAEDTSVMVADLLDYMTDDIGDNVLSLMGSKLFAALKQVGLDIDPSAPGLLDTAETFYDMLAQVRFGIDNLRSADYSRITFTLDAGVEDEASFALIDRLYAGLGEYYEEFYITGESVACYDMADYFEVDNMVVCLCTLGFILVILLFTFRNFSLPIILALAIQGGIWINFAIPFLAGNSVTFIGYLIITAIQMGATIDYAIVLTNRYRTTKHLYPDRYTAMAESENAVFSTIITSGSILTITGFALGIAASGVVAQLGILLGIGTLASILIVLLILPSLLLVTEKLVEKTDFPRLGRKKSAAAEEGQNEREKESEACSGDEKAESAGEN</sequence>
<comment type="subcellular location">
    <subcellularLocation>
        <location evidence="1">Cell membrane</location>
        <topology evidence="1">Multi-pass membrane protein</topology>
    </subcellularLocation>
</comment>
<dbReference type="Pfam" id="PF03176">
    <property type="entry name" value="MMPL"/>
    <property type="match status" value="2"/>
</dbReference>
<dbReference type="AlphaFoldDB" id="A0A9D1SKA1"/>
<keyword evidence="3 7" id="KW-0812">Transmembrane</keyword>
<keyword evidence="5 7" id="KW-0472">Membrane</keyword>
<evidence type="ECO:0000256" key="6">
    <source>
        <dbReference type="SAM" id="MobiDB-lite"/>
    </source>
</evidence>
<feature type="transmembrane region" description="Helical" evidence="7">
    <location>
        <begin position="300"/>
        <end position="323"/>
    </location>
</feature>
<dbReference type="Proteomes" id="UP000824145">
    <property type="component" value="Unassembled WGS sequence"/>
</dbReference>
<evidence type="ECO:0000313" key="9">
    <source>
        <dbReference type="EMBL" id="HIU63035.1"/>
    </source>
</evidence>
<gene>
    <name evidence="9" type="ORF">IAB07_04650</name>
</gene>
<feature type="transmembrane region" description="Helical" evidence="7">
    <location>
        <begin position="226"/>
        <end position="250"/>
    </location>
</feature>
<name>A0A9D1SKA1_9FIRM</name>
<dbReference type="SUPFAM" id="SSF82866">
    <property type="entry name" value="Multidrug efflux transporter AcrB transmembrane domain"/>
    <property type="match status" value="2"/>
</dbReference>
<feature type="transmembrane region" description="Helical" evidence="7">
    <location>
        <begin position="687"/>
        <end position="710"/>
    </location>
</feature>
<keyword evidence="2" id="KW-1003">Cell membrane</keyword>
<evidence type="ECO:0000256" key="5">
    <source>
        <dbReference type="ARBA" id="ARBA00023136"/>
    </source>
</evidence>
<accession>A0A9D1SKA1</accession>
<keyword evidence="4 7" id="KW-1133">Transmembrane helix</keyword>
<evidence type="ECO:0000259" key="8">
    <source>
        <dbReference type="PROSITE" id="PS50156"/>
    </source>
</evidence>
<feature type="transmembrane region" description="Helical" evidence="7">
    <location>
        <begin position="21"/>
        <end position="43"/>
    </location>
</feature>
<dbReference type="PROSITE" id="PS50156">
    <property type="entry name" value="SSD"/>
    <property type="match status" value="1"/>
</dbReference>
<feature type="domain" description="SSD" evidence="8">
    <location>
        <begin position="202"/>
        <end position="325"/>
    </location>
</feature>
<feature type="transmembrane region" description="Helical" evidence="7">
    <location>
        <begin position="199"/>
        <end position="220"/>
    </location>
</feature>
<dbReference type="EMBL" id="DVNJ01000024">
    <property type="protein sequence ID" value="HIU63035.1"/>
    <property type="molecule type" value="Genomic_DNA"/>
</dbReference>
<feature type="transmembrane region" description="Helical" evidence="7">
    <location>
        <begin position="661"/>
        <end position="681"/>
    </location>
</feature>
<evidence type="ECO:0000313" key="10">
    <source>
        <dbReference type="Proteomes" id="UP000824145"/>
    </source>
</evidence>
<evidence type="ECO:0000256" key="4">
    <source>
        <dbReference type="ARBA" id="ARBA00022989"/>
    </source>
</evidence>
<feature type="region of interest" description="Disordered" evidence="6">
    <location>
        <begin position="802"/>
        <end position="834"/>
    </location>
</feature>